<comment type="caution">
    <text evidence="13">Lacks conserved residue(s) required for the propagation of feature annotation.</text>
</comment>
<dbReference type="Gene3D" id="2.40.10.10">
    <property type="entry name" value="Trypsin-like serine proteases"/>
    <property type="match status" value="1"/>
</dbReference>
<gene>
    <name evidence="21" type="primary">HGFAC</name>
</gene>
<dbReference type="PROSITE" id="PS50026">
    <property type="entry name" value="EGF_3"/>
    <property type="match status" value="2"/>
</dbReference>
<evidence type="ECO:0000259" key="16">
    <source>
        <dbReference type="PROSITE" id="PS50026"/>
    </source>
</evidence>
<dbReference type="FunFam" id="2.40.10.10:FF:000061">
    <property type="entry name" value="Hepatocyte growth factor activator"/>
    <property type="match status" value="1"/>
</dbReference>
<dbReference type="SMART" id="SM00130">
    <property type="entry name" value="KR"/>
    <property type="match status" value="1"/>
</dbReference>
<feature type="active site" description="Charge relay system" evidence="12">
    <location>
        <position position="479"/>
    </location>
</feature>
<dbReference type="PROSITE" id="PS00135">
    <property type="entry name" value="TRYPSIN_SER"/>
    <property type="match status" value="1"/>
</dbReference>
<dbReference type="InterPro" id="IPR001254">
    <property type="entry name" value="Trypsin_dom"/>
</dbReference>
<keyword evidence="10 13" id="KW-1015">Disulfide bond</keyword>
<dbReference type="InterPro" id="IPR043504">
    <property type="entry name" value="Peptidase_S1_PA_chymotrypsin"/>
</dbReference>
<feature type="domain" description="EGF-like" evidence="16">
    <location>
        <begin position="127"/>
        <end position="165"/>
    </location>
</feature>
<protein>
    <submittedName>
        <fullName evidence="21">Hepatocyte growth factor activator</fullName>
    </submittedName>
</protein>
<comment type="subcellular location">
    <subcellularLocation>
        <location evidence="1">Secreted</location>
    </subcellularLocation>
</comment>
<evidence type="ECO:0000256" key="15">
    <source>
        <dbReference type="SAM" id="SignalP"/>
    </source>
</evidence>
<keyword evidence="9" id="KW-0720">Serine protease</keyword>
<dbReference type="AlphaFoldDB" id="A0A9F5IJJ3"/>
<dbReference type="SUPFAM" id="SSF57440">
    <property type="entry name" value="Kringle-like"/>
    <property type="match status" value="1"/>
</dbReference>
<evidence type="ECO:0000313" key="20">
    <source>
        <dbReference type="Proteomes" id="UP000695026"/>
    </source>
</evidence>
<dbReference type="InterPro" id="IPR013806">
    <property type="entry name" value="Kringle-like"/>
</dbReference>
<evidence type="ECO:0000256" key="8">
    <source>
        <dbReference type="ARBA" id="ARBA00022801"/>
    </source>
</evidence>
<evidence type="ECO:0000256" key="3">
    <source>
        <dbReference type="ARBA" id="ARBA00022525"/>
    </source>
</evidence>
<evidence type="ECO:0000256" key="13">
    <source>
        <dbReference type="PROSITE-ProRule" id="PRU00076"/>
    </source>
</evidence>
<dbReference type="RefSeq" id="XP_025025794.1">
    <property type="nucleotide sequence ID" value="XM_025170026.1"/>
</dbReference>
<dbReference type="GeneID" id="103067326"/>
<dbReference type="PROSITE" id="PS50070">
    <property type="entry name" value="KRINGLE_2"/>
    <property type="match status" value="1"/>
</dbReference>
<keyword evidence="4 13" id="KW-0245">EGF-like domain</keyword>
<evidence type="ECO:0000259" key="18">
    <source>
        <dbReference type="PROSITE" id="PS50240"/>
    </source>
</evidence>
<dbReference type="CDD" id="cd00108">
    <property type="entry name" value="KR"/>
    <property type="match status" value="1"/>
</dbReference>
<dbReference type="PROSITE" id="PS50240">
    <property type="entry name" value="TRYPSIN_DOM"/>
    <property type="match status" value="1"/>
</dbReference>
<evidence type="ECO:0000256" key="11">
    <source>
        <dbReference type="ARBA" id="ARBA00023180"/>
    </source>
</evidence>
<dbReference type="InterPro" id="IPR033116">
    <property type="entry name" value="TRYPSIN_SER"/>
</dbReference>
<dbReference type="Proteomes" id="UP000695026">
    <property type="component" value="Unplaced"/>
</dbReference>
<feature type="domain" description="Kringle" evidence="17">
    <location>
        <begin position="171"/>
        <end position="249"/>
    </location>
</feature>
<keyword evidence="5 14" id="KW-0420">Kringle</keyword>
<dbReference type="InterPro" id="IPR001314">
    <property type="entry name" value="Peptidase_S1A"/>
</dbReference>
<keyword evidence="8" id="KW-0378">Hydrolase</keyword>
<dbReference type="FunFam" id="2.40.20.10:FF:000016">
    <property type="entry name" value="Coagulation factor XII"/>
    <property type="match status" value="1"/>
</dbReference>
<dbReference type="PANTHER" id="PTHR24264">
    <property type="entry name" value="TRYPSIN-RELATED"/>
    <property type="match status" value="1"/>
</dbReference>
<evidence type="ECO:0000256" key="6">
    <source>
        <dbReference type="ARBA" id="ARBA00022670"/>
    </source>
</evidence>
<dbReference type="SUPFAM" id="SSF50494">
    <property type="entry name" value="Trypsin-like serine proteases"/>
    <property type="match status" value="1"/>
</dbReference>
<comment type="similarity">
    <text evidence="2">Belongs to the peptidase S1 family. Snake venom subfamily.</text>
</comment>
<evidence type="ECO:0000256" key="1">
    <source>
        <dbReference type="ARBA" id="ARBA00004613"/>
    </source>
</evidence>
<dbReference type="Pfam" id="PF00051">
    <property type="entry name" value="Kringle"/>
    <property type="match status" value="1"/>
</dbReference>
<dbReference type="SUPFAM" id="SSF57196">
    <property type="entry name" value="EGF/Laminin"/>
    <property type="match status" value="1"/>
</dbReference>
<feature type="active site" description="Charge relay system" evidence="12">
    <location>
        <position position="378"/>
    </location>
</feature>
<feature type="disulfide bond" evidence="14">
    <location>
        <begin position="172"/>
        <end position="249"/>
    </location>
</feature>
<dbReference type="InterPro" id="IPR009003">
    <property type="entry name" value="Peptidase_S1_PA"/>
</dbReference>
<keyword evidence="11" id="KW-0325">Glycoprotein</keyword>
<feature type="domain" description="Fibronectin type-I" evidence="19">
    <location>
        <begin position="86"/>
        <end position="126"/>
    </location>
</feature>
<dbReference type="PANTHER" id="PTHR24264:SF43">
    <property type="entry name" value="HEPATOCYTE GROWTH FACTOR ACTIVATOR"/>
    <property type="match status" value="1"/>
</dbReference>
<feature type="disulfide bond" evidence="13">
    <location>
        <begin position="74"/>
        <end position="83"/>
    </location>
</feature>
<feature type="chain" id="PRO_5039933480" evidence="15">
    <location>
        <begin position="23"/>
        <end position="532"/>
    </location>
</feature>
<keyword evidence="6" id="KW-0645">Protease</keyword>
<dbReference type="OMA" id="ETRYEYF"/>
<dbReference type="PRINTS" id="PR00018">
    <property type="entry name" value="KRINGLE"/>
</dbReference>
<dbReference type="Gene3D" id="2.10.25.10">
    <property type="entry name" value="Laminin"/>
    <property type="match status" value="2"/>
</dbReference>
<dbReference type="InterPro" id="IPR018056">
    <property type="entry name" value="Kringle_CS"/>
</dbReference>
<dbReference type="InterPro" id="IPR000742">
    <property type="entry name" value="EGF"/>
</dbReference>
<evidence type="ECO:0000259" key="17">
    <source>
        <dbReference type="PROSITE" id="PS50070"/>
    </source>
</evidence>
<dbReference type="GO" id="GO:0004252">
    <property type="term" value="F:serine-type endopeptidase activity"/>
    <property type="evidence" value="ECO:0007669"/>
    <property type="project" value="InterPro"/>
</dbReference>
<dbReference type="Gene3D" id="2.40.20.10">
    <property type="entry name" value="Plasminogen Kringle 4"/>
    <property type="match status" value="1"/>
</dbReference>
<dbReference type="InterPro" id="IPR038178">
    <property type="entry name" value="Kringle_sf"/>
</dbReference>
<feature type="disulfide bond" evidence="13">
    <location>
        <begin position="136"/>
        <end position="153"/>
    </location>
</feature>
<sequence length="532" mass="59121">MKVYIFSMTVVLVSRLRSAANGMEEINSGSKTTAEPEHELYQLQDVSDDCRHNPCRNGGTCFSGCDQCSHRCICPEQFMGKNCEVAKCFDDTLYEYFEIGESWATIHQGLVQACTCVNSTTSCHPEQYTDCPSDPCLHGRSCKRILASNSIVCACSRLFRGRFCNMAPSQTCYSGNGTNYKGLAQKTIAGDHCLPWSSDLFYYGLQANTVQLGLGSHSYCRSPDEDERPWCYVIRDGGLSWGYCNISLCEGRRRTPPPPPPPEVSDEFAAARRSCGKRHKKQKFVRPRIIGGASALPGSHPWLATINIGKKFCAGSLIRSCWLVTSAHCFANSPLTSTIHVVLGQHFFNKTTDVTQEFKVEKYIMHPDYTVFNPTESDIALVKLQRSKQHCAVRSRFVQQICLPEASMSFPDHYKCHIAGWGHLRENSSSYSSVVQEALIPIIPDYKCQNSDVYGAEISENMFCAGYLDGRSDACQGDSGGPLACERDGVFYLYGIISWGDGCGKAMKPGVYTKVTKYVNWINQEIQPVPKG</sequence>
<evidence type="ECO:0000256" key="9">
    <source>
        <dbReference type="ARBA" id="ARBA00022825"/>
    </source>
</evidence>
<dbReference type="CDD" id="cd00054">
    <property type="entry name" value="EGF_CA"/>
    <property type="match status" value="1"/>
</dbReference>
<keyword evidence="20" id="KW-1185">Reference proteome</keyword>
<dbReference type="InterPro" id="IPR000001">
    <property type="entry name" value="Kringle"/>
</dbReference>
<dbReference type="CTD" id="3083"/>
<dbReference type="PROSITE" id="PS51091">
    <property type="entry name" value="FN1_2"/>
    <property type="match status" value="1"/>
</dbReference>
<dbReference type="PROSITE" id="PS00021">
    <property type="entry name" value="KRINGLE_1"/>
    <property type="match status" value="1"/>
</dbReference>
<feature type="active site" description="Charge relay system" evidence="12">
    <location>
        <position position="328"/>
    </location>
</feature>
<feature type="disulfide bond" evidence="13">
    <location>
        <begin position="55"/>
        <end position="72"/>
    </location>
</feature>
<name>A0A9F5IJJ3_PYTBI</name>
<keyword evidence="7 15" id="KW-0732">Signal</keyword>
<dbReference type="CDD" id="cd00061">
    <property type="entry name" value="FN1"/>
    <property type="match status" value="1"/>
</dbReference>
<reference evidence="21" key="1">
    <citation type="submission" date="2025-08" db="UniProtKB">
        <authorList>
            <consortium name="RefSeq"/>
        </authorList>
    </citation>
    <scope>IDENTIFICATION</scope>
    <source>
        <tissue evidence="21">Liver</tissue>
    </source>
</reference>
<dbReference type="OrthoDB" id="9925451at2759"/>
<dbReference type="GO" id="GO:0007596">
    <property type="term" value="P:blood coagulation"/>
    <property type="evidence" value="ECO:0007669"/>
    <property type="project" value="InterPro"/>
</dbReference>
<dbReference type="PIRSF" id="PIRSF001143">
    <property type="entry name" value="Factor_X"/>
    <property type="match status" value="1"/>
</dbReference>
<accession>A0A9F5IJJ3</accession>
<evidence type="ECO:0000256" key="14">
    <source>
        <dbReference type="PROSITE-ProRule" id="PRU00121"/>
    </source>
</evidence>
<feature type="disulfide bond" evidence="13">
    <location>
        <begin position="155"/>
        <end position="164"/>
    </location>
</feature>
<dbReference type="InterPro" id="IPR000083">
    <property type="entry name" value="Fibronectin_type1"/>
</dbReference>
<dbReference type="GO" id="GO:0005791">
    <property type="term" value="C:rough endoplasmic reticulum"/>
    <property type="evidence" value="ECO:0007669"/>
    <property type="project" value="TreeGrafter"/>
</dbReference>
<evidence type="ECO:0000256" key="5">
    <source>
        <dbReference type="ARBA" id="ARBA00022572"/>
    </source>
</evidence>
<evidence type="ECO:0000259" key="19">
    <source>
        <dbReference type="PROSITE" id="PS51091"/>
    </source>
</evidence>
<feature type="domain" description="EGF-like" evidence="16">
    <location>
        <begin position="46"/>
        <end position="84"/>
    </location>
</feature>
<dbReference type="SMART" id="SM00020">
    <property type="entry name" value="Tryp_SPc"/>
    <property type="match status" value="1"/>
</dbReference>
<dbReference type="Pfam" id="PF00089">
    <property type="entry name" value="Trypsin"/>
    <property type="match status" value="1"/>
</dbReference>
<dbReference type="GO" id="GO:0031638">
    <property type="term" value="P:zymogen activation"/>
    <property type="evidence" value="ECO:0007669"/>
    <property type="project" value="TreeGrafter"/>
</dbReference>
<evidence type="ECO:0000313" key="21">
    <source>
        <dbReference type="RefSeq" id="XP_025025794.1"/>
    </source>
</evidence>
<dbReference type="GO" id="GO:0005615">
    <property type="term" value="C:extracellular space"/>
    <property type="evidence" value="ECO:0007669"/>
    <property type="project" value="TreeGrafter"/>
</dbReference>
<evidence type="ECO:0000256" key="12">
    <source>
        <dbReference type="PIRSR" id="PIRSR001143-1"/>
    </source>
</evidence>
<proteinExistence type="inferred from homology"/>
<dbReference type="CDD" id="cd00190">
    <property type="entry name" value="Tryp_SPc"/>
    <property type="match status" value="1"/>
</dbReference>
<evidence type="ECO:0000256" key="4">
    <source>
        <dbReference type="ARBA" id="ARBA00022536"/>
    </source>
</evidence>
<dbReference type="SMART" id="SM00181">
    <property type="entry name" value="EGF"/>
    <property type="match status" value="2"/>
</dbReference>
<dbReference type="InterPro" id="IPR050127">
    <property type="entry name" value="Serine_Proteases_S1"/>
</dbReference>
<dbReference type="InterPro" id="IPR012224">
    <property type="entry name" value="Pept_S1A_FX"/>
</dbReference>
<organism evidence="20 21">
    <name type="scientific">Python bivittatus</name>
    <name type="common">Burmese python</name>
    <name type="synonym">Python molurus bivittatus</name>
    <dbReference type="NCBI Taxonomy" id="176946"/>
    <lineage>
        <taxon>Eukaryota</taxon>
        <taxon>Metazoa</taxon>
        <taxon>Chordata</taxon>
        <taxon>Craniata</taxon>
        <taxon>Vertebrata</taxon>
        <taxon>Euteleostomi</taxon>
        <taxon>Lepidosauria</taxon>
        <taxon>Squamata</taxon>
        <taxon>Bifurcata</taxon>
        <taxon>Unidentata</taxon>
        <taxon>Episquamata</taxon>
        <taxon>Toxicofera</taxon>
        <taxon>Serpentes</taxon>
        <taxon>Henophidia</taxon>
        <taxon>Pythonidae</taxon>
        <taxon>Python</taxon>
    </lineage>
</organism>
<feature type="domain" description="Peptidase S1" evidence="18">
    <location>
        <begin position="289"/>
        <end position="527"/>
    </location>
</feature>
<dbReference type="KEGG" id="pbi:103067326"/>
<dbReference type="PROSITE" id="PS00022">
    <property type="entry name" value="EGF_1"/>
    <property type="match status" value="2"/>
</dbReference>
<feature type="signal peptide" evidence="15">
    <location>
        <begin position="1"/>
        <end position="22"/>
    </location>
</feature>
<evidence type="ECO:0000256" key="2">
    <source>
        <dbReference type="ARBA" id="ARBA00009228"/>
    </source>
</evidence>
<keyword evidence="3" id="KW-0964">Secreted</keyword>
<evidence type="ECO:0000256" key="7">
    <source>
        <dbReference type="ARBA" id="ARBA00022729"/>
    </source>
</evidence>
<dbReference type="GO" id="GO:0005509">
    <property type="term" value="F:calcium ion binding"/>
    <property type="evidence" value="ECO:0007669"/>
    <property type="project" value="InterPro"/>
</dbReference>
<dbReference type="PRINTS" id="PR00722">
    <property type="entry name" value="CHYMOTRYPSIN"/>
</dbReference>
<evidence type="ECO:0000256" key="10">
    <source>
        <dbReference type="ARBA" id="ARBA00023157"/>
    </source>
</evidence>
<dbReference type="GO" id="GO:0035821">
    <property type="term" value="P:modulation of process of another organism"/>
    <property type="evidence" value="ECO:0007669"/>
    <property type="project" value="UniProtKB-ARBA"/>
</dbReference>